<dbReference type="InterPro" id="IPR024079">
    <property type="entry name" value="MetalloPept_cat_dom_sf"/>
</dbReference>
<feature type="domain" description="Peptidase M12B" evidence="2">
    <location>
        <begin position="58"/>
        <end position="150"/>
    </location>
</feature>
<accession>A0AAN9G884</accession>
<dbReference type="PANTHER" id="PTHR11905">
    <property type="entry name" value="ADAM A DISINTEGRIN AND METALLOPROTEASE DOMAIN"/>
    <property type="match status" value="1"/>
</dbReference>
<feature type="active site" evidence="1">
    <location>
        <position position="97"/>
    </location>
</feature>
<gene>
    <name evidence="3" type="ORF">V1264_003152</name>
</gene>
<dbReference type="GO" id="GO:0046872">
    <property type="term" value="F:metal ion binding"/>
    <property type="evidence" value="ECO:0007669"/>
    <property type="project" value="UniProtKB-KW"/>
</dbReference>
<keyword evidence="4" id="KW-1185">Reference proteome</keyword>
<feature type="binding site" evidence="1">
    <location>
        <position position="100"/>
    </location>
    <ligand>
        <name>Zn(2+)</name>
        <dbReference type="ChEBI" id="CHEBI:29105"/>
        <note>catalytic</note>
    </ligand>
</feature>
<dbReference type="Pfam" id="PF01421">
    <property type="entry name" value="Reprolysin"/>
    <property type="match status" value="1"/>
</dbReference>
<reference evidence="3 4" key="1">
    <citation type="submission" date="2024-02" db="EMBL/GenBank/DDBJ databases">
        <title>Chromosome-scale genome assembly of the rough periwinkle Littorina saxatilis.</title>
        <authorList>
            <person name="De Jode A."/>
            <person name="Faria R."/>
            <person name="Formenti G."/>
            <person name="Sims Y."/>
            <person name="Smith T.P."/>
            <person name="Tracey A."/>
            <person name="Wood J.M.D."/>
            <person name="Zagrodzka Z.B."/>
            <person name="Johannesson K."/>
            <person name="Butlin R.K."/>
            <person name="Leder E.H."/>
        </authorList>
    </citation>
    <scope>NUCLEOTIDE SEQUENCE [LARGE SCALE GENOMIC DNA]</scope>
    <source>
        <strain evidence="3">Snail1</strain>
        <tissue evidence="3">Muscle</tissue>
    </source>
</reference>
<evidence type="ECO:0000313" key="3">
    <source>
        <dbReference type="EMBL" id="KAK7098941.1"/>
    </source>
</evidence>
<name>A0AAN9G884_9CAEN</name>
<dbReference type="PANTHER" id="PTHR11905:SF159">
    <property type="entry name" value="ADAM METALLOPROTEASE"/>
    <property type="match status" value="1"/>
</dbReference>
<comment type="caution">
    <text evidence="1">Lacks conserved residue(s) required for the propagation of feature annotation.</text>
</comment>
<dbReference type="Gene3D" id="3.40.390.10">
    <property type="entry name" value="Collagenase (Catalytic Domain)"/>
    <property type="match status" value="1"/>
</dbReference>
<dbReference type="InterPro" id="IPR001590">
    <property type="entry name" value="Peptidase_M12B"/>
</dbReference>
<dbReference type="Proteomes" id="UP001374579">
    <property type="component" value="Unassembled WGS sequence"/>
</dbReference>
<sequence>MTEFFGLTGTVYQGTLRAHDLLTEWLRHNKQHGCDHYALLSRTKPAEFKKLDKTWHAYKSDRLGLAWNTKLCSHEDGKLCSVWSDSSSKIYIIAGHELGHSFGLSHDQNTDDCAGMRGYVMDERMNPAISSDNAKWSQCSIDRLDRLVQSWLQQYPDCLSLYPTDLDNLCANHFDETCASFKSSDENRTAICEMGVRCNCVDNTTPPDRMNTVDAPPGTSCGRGMECNAYNACVASTSDTICQH</sequence>
<organism evidence="3 4">
    <name type="scientific">Littorina saxatilis</name>
    <dbReference type="NCBI Taxonomy" id="31220"/>
    <lineage>
        <taxon>Eukaryota</taxon>
        <taxon>Metazoa</taxon>
        <taxon>Spiralia</taxon>
        <taxon>Lophotrochozoa</taxon>
        <taxon>Mollusca</taxon>
        <taxon>Gastropoda</taxon>
        <taxon>Caenogastropoda</taxon>
        <taxon>Littorinimorpha</taxon>
        <taxon>Littorinoidea</taxon>
        <taxon>Littorinidae</taxon>
        <taxon>Littorina</taxon>
    </lineage>
</organism>
<comment type="caution">
    <text evidence="3">The sequence shown here is derived from an EMBL/GenBank/DDBJ whole genome shotgun (WGS) entry which is preliminary data.</text>
</comment>
<keyword evidence="1" id="KW-0479">Metal-binding</keyword>
<dbReference type="GO" id="GO:0006508">
    <property type="term" value="P:proteolysis"/>
    <property type="evidence" value="ECO:0007669"/>
    <property type="project" value="InterPro"/>
</dbReference>
<dbReference type="GO" id="GO:0004222">
    <property type="term" value="F:metalloendopeptidase activity"/>
    <property type="evidence" value="ECO:0007669"/>
    <property type="project" value="InterPro"/>
</dbReference>
<dbReference type="AlphaFoldDB" id="A0AAN9G884"/>
<evidence type="ECO:0000313" key="4">
    <source>
        <dbReference type="Proteomes" id="UP001374579"/>
    </source>
</evidence>
<feature type="binding site" evidence="1">
    <location>
        <position position="96"/>
    </location>
    <ligand>
        <name>Zn(2+)</name>
        <dbReference type="ChEBI" id="CHEBI:29105"/>
        <note>catalytic</note>
    </ligand>
</feature>
<evidence type="ECO:0000259" key="2">
    <source>
        <dbReference type="PROSITE" id="PS50215"/>
    </source>
</evidence>
<dbReference type="PROSITE" id="PS50215">
    <property type="entry name" value="ADAM_MEPRO"/>
    <property type="match status" value="1"/>
</dbReference>
<proteinExistence type="predicted"/>
<evidence type="ECO:0000256" key="1">
    <source>
        <dbReference type="PROSITE-ProRule" id="PRU00276"/>
    </source>
</evidence>
<keyword evidence="1" id="KW-0862">Zinc</keyword>
<feature type="binding site" evidence="1">
    <location>
        <position position="106"/>
    </location>
    <ligand>
        <name>Zn(2+)</name>
        <dbReference type="ChEBI" id="CHEBI:29105"/>
        <note>catalytic</note>
    </ligand>
</feature>
<protein>
    <recommendedName>
        <fullName evidence="2">Peptidase M12B domain-containing protein</fullName>
    </recommendedName>
</protein>
<dbReference type="EMBL" id="JBAMIC010000012">
    <property type="protein sequence ID" value="KAK7098941.1"/>
    <property type="molecule type" value="Genomic_DNA"/>
</dbReference>
<dbReference type="SUPFAM" id="SSF55486">
    <property type="entry name" value="Metalloproteases ('zincins'), catalytic domain"/>
    <property type="match status" value="1"/>
</dbReference>